<name>A0A8K1CHB8_PYTOL</name>
<dbReference type="InterPro" id="IPR000340">
    <property type="entry name" value="Dual-sp_phosphatase_cat-dom"/>
</dbReference>
<dbReference type="InterPro" id="IPR016130">
    <property type="entry name" value="Tyr_Pase_AS"/>
</dbReference>
<dbReference type="PROSITE" id="PS50054">
    <property type="entry name" value="TYR_PHOSPHATASE_DUAL"/>
    <property type="match status" value="1"/>
</dbReference>
<reference evidence="5" key="1">
    <citation type="submission" date="2019-03" db="EMBL/GenBank/DDBJ databases">
        <title>Long read genome sequence of the mycoparasitic Pythium oligandrum ATCC 38472 isolated from sugarbeet rhizosphere.</title>
        <authorList>
            <person name="Gaulin E."/>
        </authorList>
    </citation>
    <scope>NUCLEOTIDE SEQUENCE</scope>
    <source>
        <strain evidence="5">ATCC 38472_TT</strain>
    </source>
</reference>
<dbReference type="SMART" id="SM00195">
    <property type="entry name" value="DSPc"/>
    <property type="match status" value="1"/>
</dbReference>
<dbReference type="SUPFAM" id="SSF52799">
    <property type="entry name" value="(Phosphotyrosine protein) phosphatases II"/>
    <property type="match status" value="1"/>
</dbReference>
<dbReference type="InterPro" id="IPR020422">
    <property type="entry name" value="TYR_PHOSPHATASE_DUAL_dom"/>
</dbReference>
<dbReference type="Proteomes" id="UP000794436">
    <property type="component" value="Unassembled WGS sequence"/>
</dbReference>
<gene>
    <name evidence="5" type="ORF">Poli38472_002502</name>
</gene>
<evidence type="ECO:0000256" key="1">
    <source>
        <dbReference type="ARBA" id="ARBA00022801"/>
    </source>
</evidence>
<dbReference type="GO" id="GO:0004721">
    <property type="term" value="F:phosphoprotein phosphatase activity"/>
    <property type="evidence" value="ECO:0007669"/>
    <property type="project" value="UniProtKB-KW"/>
</dbReference>
<organism evidence="5 6">
    <name type="scientific">Pythium oligandrum</name>
    <name type="common">Mycoparasitic fungus</name>
    <dbReference type="NCBI Taxonomy" id="41045"/>
    <lineage>
        <taxon>Eukaryota</taxon>
        <taxon>Sar</taxon>
        <taxon>Stramenopiles</taxon>
        <taxon>Oomycota</taxon>
        <taxon>Peronosporomycetes</taxon>
        <taxon>Pythiales</taxon>
        <taxon>Pythiaceae</taxon>
        <taxon>Pythium</taxon>
    </lineage>
</organism>
<sequence>MSATTSSEPVDGAENVKNTSLIFHVSLGYNLFLHHEKRRPWWSRVQTHLLLGALPLREKRHLEVLTKEENVQAVVTMNQPTELQPNWLNTPVSPDDWAAANVVQCFGTTEDFSPPSLETIQRCVAFVHEQTSAGKTTYVHCKAGRGRSTVVVIAYLMQHHGMTLDQAHVFVRGKRRHISLHPKQRRILENFATTL</sequence>
<dbReference type="PROSITE" id="PS00383">
    <property type="entry name" value="TYR_PHOSPHATASE_1"/>
    <property type="match status" value="1"/>
</dbReference>
<dbReference type="PANTHER" id="PTHR46274:SF6">
    <property type="entry name" value="TYR_PHOSPHATASE_2 DOMAIN-CONTAINING PROTEIN"/>
    <property type="match status" value="1"/>
</dbReference>
<dbReference type="Pfam" id="PF00782">
    <property type="entry name" value="DSPc"/>
    <property type="match status" value="1"/>
</dbReference>
<proteinExistence type="predicted"/>
<evidence type="ECO:0000256" key="2">
    <source>
        <dbReference type="ARBA" id="ARBA00022912"/>
    </source>
</evidence>
<comment type="caution">
    <text evidence="5">The sequence shown here is derived from an EMBL/GenBank/DDBJ whole genome shotgun (WGS) entry which is preliminary data.</text>
</comment>
<accession>A0A8K1CHB8</accession>
<evidence type="ECO:0000259" key="4">
    <source>
        <dbReference type="PROSITE" id="PS50056"/>
    </source>
</evidence>
<evidence type="ECO:0000313" key="6">
    <source>
        <dbReference type="Proteomes" id="UP000794436"/>
    </source>
</evidence>
<dbReference type="PROSITE" id="PS50056">
    <property type="entry name" value="TYR_PHOSPHATASE_2"/>
    <property type="match status" value="1"/>
</dbReference>
<dbReference type="InterPro" id="IPR029021">
    <property type="entry name" value="Prot-tyrosine_phosphatase-like"/>
</dbReference>
<evidence type="ECO:0000259" key="3">
    <source>
        <dbReference type="PROSITE" id="PS50054"/>
    </source>
</evidence>
<dbReference type="Gene3D" id="3.90.190.10">
    <property type="entry name" value="Protein tyrosine phosphatase superfamily"/>
    <property type="match status" value="1"/>
</dbReference>
<evidence type="ECO:0000313" key="5">
    <source>
        <dbReference type="EMBL" id="TMW63561.1"/>
    </source>
</evidence>
<dbReference type="AlphaFoldDB" id="A0A8K1CHB8"/>
<dbReference type="EMBL" id="SPLM01000072">
    <property type="protein sequence ID" value="TMW63561.1"/>
    <property type="molecule type" value="Genomic_DNA"/>
</dbReference>
<protein>
    <submittedName>
        <fullName evidence="5">Uncharacterized protein</fullName>
    </submittedName>
</protein>
<feature type="domain" description="Tyrosine specific protein phosphatases" evidence="4">
    <location>
        <begin position="118"/>
        <end position="186"/>
    </location>
</feature>
<keyword evidence="6" id="KW-1185">Reference proteome</keyword>
<dbReference type="OrthoDB" id="273181at2759"/>
<dbReference type="PANTHER" id="PTHR46274">
    <property type="entry name" value="PHOSPHATIDYLINOSITOL PHOSPHATASE"/>
    <property type="match status" value="1"/>
</dbReference>
<dbReference type="FunFam" id="3.90.190.10:FF:000157">
    <property type="entry name" value="Protein-tyrosine phosphatase"/>
    <property type="match status" value="1"/>
</dbReference>
<feature type="domain" description="Tyrosine-protein phosphatase" evidence="3">
    <location>
        <begin position="41"/>
        <end position="195"/>
    </location>
</feature>
<keyword evidence="1" id="KW-0378">Hydrolase</keyword>
<keyword evidence="2" id="KW-0904">Protein phosphatase</keyword>
<dbReference type="InterPro" id="IPR000387">
    <property type="entry name" value="Tyr_Pase_dom"/>
</dbReference>